<accession>A0ACB9GBG1</accession>
<dbReference type="Proteomes" id="UP001055811">
    <property type="component" value="Linkage Group LG02"/>
</dbReference>
<name>A0ACB9GBG1_CICIN</name>
<reference evidence="1 2" key="2">
    <citation type="journal article" date="2022" name="Mol. Ecol. Resour.">
        <title>The genomes of chicory, endive, great burdock and yacon provide insights into Asteraceae paleo-polyploidization history and plant inulin production.</title>
        <authorList>
            <person name="Fan W."/>
            <person name="Wang S."/>
            <person name="Wang H."/>
            <person name="Wang A."/>
            <person name="Jiang F."/>
            <person name="Liu H."/>
            <person name="Zhao H."/>
            <person name="Xu D."/>
            <person name="Zhang Y."/>
        </authorList>
    </citation>
    <scope>NUCLEOTIDE SEQUENCE [LARGE SCALE GENOMIC DNA]</scope>
    <source>
        <strain evidence="2">cv. Punajuju</strain>
        <tissue evidence="1">Leaves</tissue>
    </source>
</reference>
<evidence type="ECO:0000313" key="1">
    <source>
        <dbReference type="EMBL" id="KAI3780818.1"/>
    </source>
</evidence>
<sequence length="70" mass="8057">MNPGFQEKCSFIVLDVYSLNVQICFGISSNIISRKEVHYHTITCQILVKRDIYTSENLVEEIKTIAYSGR</sequence>
<evidence type="ECO:0000313" key="2">
    <source>
        <dbReference type="Proteomes" id="UP001055811"/>
    </source>
</evidence>
<comment type="caution">
    <text evidence="1">The sequence shown here is derived from an EMBL/GenBank/DDBJ whole genome shotgun (WGS) entry which is preliminary data.</text>
</comment>
<proteinExistence type="predicted"/>
<protein>
    <submittedName>
        <fullName evidence="1">Uncharacterized protein</fullName>
    </submittedName>
</protein>
<reference evidence="2" key="1">
    <citation type="journal article" date="2022" name="Mol. Ecol. Resour.">
        <title>The genomes of chicory, endive, great burdock and yacon provide insights into Asteraceae palaeo-polyploidization history and plant inulin production.</title>
        <authorList>
            <person name="Fan W."/>
            <person name="Wang S."/>
            <person name="Wang H."/>
            <person name="Wang A."/>
            <person name="Jiang F."/>
            <person name="Liu H."/>
            <person name="Zhao H."/>
            <person name="Xu D."/>
            <person name="Zhang Y."/>
        </authorList>
    </citation>
    <scope>NUCLEOTIDE SEQUENCE [LARGE SCALE GENOMIC DNA]</scope>
    <source>
        <strain evidence="2">cv. Punajuju</strain>
    </source>
</reference>
<gene>
    <name evidence="1" type="ORF">L2E82_10809</name>
</gene>
<keyword evidence="2" id="KW-1185">Reference proteome</keyword>
<organism evidence="1 2">
    <name type="scientific">Cichorium intybus</name>
    <name type="common">Chicory</name>
    <dbReference type="NCBI Taxonomy" id="13427"/>
    <lineage>
        <taxon>Eukaryota</taxon>
        <taxon>Viridiplantae</taxon>
        <taxon>Streptophyta</taxon>
        <taxon>Embryophyta</taxon>
        <taxon>Tracheophyta</taxon>
        <taxon>Spermatophyta</taxon>
        <taxon>Magnoliopsida</taxon>
        <taxon>eudicotyledons</taxon>
        <taxon>Gunneridae</taxon>
        <taxon>Pentapetalae</taxon>
        <taxon>asterids</taxon>
        <taxon>campanulids</taxon>
        <taxon>Asterales</taxon>
        <taxon>Asteraceae</taxon>
        <taxon>Cichorioideae</taxon>
        <taxon>Cichorieae</taxon>
        <taxon>Cichoriinae</taxon>
        <taxon>Cichorium</taxon>
    </lineage>
</organism>
<dbReference type="EMBL" id="CM042010">
    <property type="protein sequence ID" value="KAI3780818.1"/>
    <property type="molecule type" value="Genomic_DNA"/>
</dbReference>